<sequence>MNNTFQLEENQEYLYLLYKAKNTIWYFNKLINEGYVGYSSIKFKNKDEIFVWLEDVRIENGYYSGILAENNDPEKVPCSEAVDWLIIENQRMLGGYTVRHYRNMLGEDEKLNFEIDCGYRIDEGDDFFRPDLSTAEGAIITIEQFYNNKDLDGIFSCKDFRKEAENIMIDHSVVVNEKNLTMITSALKTSFVDDLEISGFPNFEDIERVFTLKDQREDQQLIEEKVIYRDGAITINELWVWNSGHCGWKVLNLVEKN</sequence>
<proteinExistence type="predicted"/>
<reference evidence="2 3" key="1">
    <citation type="submission" date="2019-07" db="EMBL/GenBank/DDBJ databases">
        <title>Whole genome shotgun sequence of Chryseobacterium lathyri NBRC 105250.</title>
        <authorList>
            <person name="Hosoyama A."/>
            <person name="Uohara A."/>
            <person name="Ohji S."/>
            <person name="Ichikawa N."/>
        </authorList>
    </citation>
    <scope>NUCLEOTIDE SEQUENCE [LARGE SCALE GENOMIC DNA]</scope>
    <source>
        <strain evidence="2 3">NBRC 105250</strain>
    </source>
</reference>
<evidence type="ECO:0000313" key="2">
    <source>
        <dbReference type="EMBL" id="GEN71232.1"/>
    </source>
</evidence>
<comment type="caution">
    <text evidence="2">The sequence shown here is derived from an EMBL/GenBank/DDBJ whole genome shotgun (WGS) entry which is preliminary data.</text>
</comment>
<dbReference type="Pfam" id="PF10077">
    <property type="entry name" value="DUF2314"/>
    <property type="match status" value="1"/>
</dbReference>
<gene>
    <name evidence="2" type="ORF">CLA01_13040</name>
</gene>
<dbReference type="InterPro" id="IPR018756">
    <property type="entry name" value="DUF2314"/>
</dbReference>
<dbReference type="Proteomes" id="UP000321150">
    <property type="component" value="Unassembled WGS sequence"/>
</dbReference>
<evidence type="ECO:0000313" key="3">
    <source>
        <dbReference type="Proteomes" id="UP000321150"/>
    </source>
</evidence>
<name>A0A511Y7R6_9FLAO</name>
<feature type="domain" description="DUF2314" evidence="1">
    <location>
        <begin position="49"/>
        <end position="118"/>
    </location>
</feature>
<dbReference type="AlphaFoldDB" id="A0A511Y7R6"/>
<organism evidence="2 3">
    <name type="scientific">Chryseobacterium lathyri</name>
    <dbReference type="NCBI Taxonomy" id="395933"/>
    <lineage>
        <taxon>Bacteria</taxon>
        <taxon>Pseudomonadati</taxon>
        <taxon>Bacteroidota</taxon>
        <taxon>Flavobacteriia</taxon>
        <taxon>Flavobacteriales</taxon>
        <taxon>Weeksellaceae</taxon>
        <taxon>Chryseobacterium group</taxon>
        <taxon>Chryseobacterium</taxon>
    </lineage>
</organism>
<evidence type="ECO:0000259" key="1">
    <source>
        <dbReference type="Pfam" id="PF10077"/>
    </source>
</evidence>
<protein>
    <recommendedName>
        <fullName evidence="1">DUF2314 domain-containing protein</fullName>
    </recommendedName>
</protein>
<accession>A0A511Y7R6</accession>
<dbReference type="EMBL" id="BJYI01000004">
    <property type="protein sequence ID" value="GEN71232.1"/>
    <property type="molecule type" value="Genomic_DNA"/>
</dbReference>